<reference evidence="1" key="1">
    <citation type="submission" date="2014-11" db="EMBL/GenBank/DDBJ databases">
        <authorList>
            <person name="Amaro Gonzalez C."/>
        </authorList>
    </citation>
    <scope>NUCLEOTIDE SEQUENCE</scope>
</reference>
<protein>
    <submittedName>
        <fullName evidence="1">Uncharacterized protein</fullName>
    </submittedName>
</protein>
<reference evidence="1" key="2">
    <citation type="journal article" date="2015" name="Fish Shellfish Immunol.">
        <title>Early steps in the European eel (Anguilla anguilla)-Vibrio vulnificus interaction in the gills: Role of the RtxA13 toxin.</title>
        <authorList>
            <person name="Callol A."/>
            <person name="Pajuelo D."/>
            <person name="Ebbesson L."/>
            <person name="Teles M."/>
            <person name="MacKenzie S."/>
            <person name="Amaro C."/>
        </authorList>
    </citation>
    <scope>NUCLEOTIDE SEQUENCE</scope>
</reference>
<organism evidence="1">
    <name type="scientific">Anguilla anguilla</name>
    <name type="common">European freshwater eel</name>
    <name type="synonym">Muraena anguilla</name>
    <dbReference type="NCBI Taxonomy" id="7936"/>
    <lineage>
        <taxon>Eukaryota</taxon>
        <taxon>Metazoa</taxon>
        <taxon>Chordata</taxon>
        <taxon>Craniata</taxon>
        <taxon>Vertebrata</taxon>
        <taxon>Euteleostomi</taxon>
        <taxon>Actinopterygii</taxon>
        <taxon>Neopterygii</taxon>
        <taxon>Teleostei</taxon>
        <taxon>Anguilliformes</taxon>
        <taxon>Anguillidae</taxon>
        <taxon>Anguilla</taxon>
    </lineage>
</organism>
<dbReference type="EMBL" id="GBXM01050442">
    <property type="protein sequence ID" value="JAH58135.1"/>
    <property type="molecule type" value="Transcribed_RNA"/>
</dbReference>
<sequence length="35" mass="3985">MNWKILIEQLEFQSVAGDVSEIKFQTAALNVQYLG</sequence>
<accession>A0A0E9TYV7</accession>
<name>A0A0E9TYV7_ANGAN</name>
<evidence type="ECO:0000313" key="1">
    <source>
        <dbReference type="EMBL" id="JAH58135.1"/>
    </source>
</evidence>
<proteinExistence type="predicted"/>
<dbReference type="AlphaFoldDB" id="A0A0E9TYV7"/>